<feature type="region of interest" description="Disordered" evidence="7">
    <location>
        <begin position="1"/>
        <end position="29"/>
    </location>
</feature>
<evidence type="ECO:0000256" key="4">
    <source>
        <dbReference type="ARBA" id="ARBA00022692"/>
    </source>
</evidence>
<evidence type="ECO:0000256" key="5">
    <source>
        <dbReference type="ARBA" id="ARBA00022989"/>
    </source>
</evidence>
<reference evidence="10" key="1">
    <citation type="submission" date="2015-02" db="EMBL/GenBank/DDBJ databases">
        <title>Genome sequencing for Strongylocentrotus purpuratus.</title>
        <authorList>
            <person name="Murali S."/>
            <person name="Liu Y."/>
            <person name="Vee V."/>
            <person name="English A."/>
            <person name="Wang M."/>
            <person name="Skinner E."/>
            <person name="Han Y."/>
            <person name="Muzny D.M."/>
            <person name="Worley K.C."/>
            <person name="Gibbs R.A."/>
        </authorList>
    </citation>
    <scope>NUCLEOTIDE SEQUENCE</scope>
</reference>
<dbReference type="InterPro" id="IPR029399">
    <property type="entry name" value="TMEM192"/>
</dbReference>
<dbReference type="Proteomes" id="UP000007110">
    <property type="component" value="Unassembled WGS sequence"/>
</dbReference>
<organism evidence="9 10">
    <name type="scientific">Strongylocentrotus purpuratus</name>
    <name type="common">Purple sea urchin</name>
    <dbReference type="NCBI Taxonomy" id="7668"/>
    <lineage>
        <taxon>Eukaryota</taxon>
        <taxon>Metazoa</taxon>
        <taxon>Echinodermata</taxon>
        <taxon>Eleutherozoa</taxon>
        <taxon>Echinozoa</taxon>
        <taxon>Echinoidea</taxon>
        <taxon>Euechinoidea</taxon>
        <taxon>Echinacea</taxon>
        <taxon>Camarodonta</taxon>
        <taxon>Echinidea</taxon>
        <taxon>Strongylocentrotidae</taxon>
        <taxon>Strongylocentrotus</taxon>
    </lineage>
</organism>
<dbReference type="PANTHER" id="PTHR31592:SF1">
    <property type="entry name" value="TRANSMEMBRANE PROTEIN 192"/>
    <property type="match status" value="1"/>
</dbReference>
<evidence type="ECO:0000313" key="9">
    <source>
        <dbReference type="EnsemblMetazoa" id="XP_030834137"/>
    </source>
</evidence>
<evidence type="ECO:0000313" key="10">
    <source>
        <dbReference type="Proteomes" id="UP000007110"/>
    </source>
</evidence>
<evidence type="ECO:0000256" key="3">
    <source>
        <dbReference type="ARBA" id="ARBA00014635"/>
    </source>
</evidence>
<dbReference type="GO" id="GO:0005765">
    <property type="term" value="C:lysosomal membrane"/>
    <property type="evidence" value="ECO:0000318"/>
    <property type="project" value="GO_Central"/>
</dbReference>
<comment type="similarity">
    <text evidence="2">Belongs to the TMEM192 family.</text>
</comment>
<dbReference type="InParanoid" id="A0A7M7NBR0"/>
<dbReference type="GeneID" id="100893616"/>
<dbReference type="OrthoDB" id="6277625at2759"/>
<evidence type="ECO:0000256" key="1">
    <source>
        <dbReference type="ARBA" id="ARBA00004141"/>
    </source>
</evidence>
<keyword evidence="10" id="KW-1185">Reference proteome</keyword>
<dbReference type="GO" id="GO:0005770">
    <property type="term" value="C:late endosome"/>
    <property type="evidence" value="ECO:0000318"/>
    <property type="project" value="GO_Central"/>
</dbReference>
<evidence type="ECO:0000256" key="2">
    <source>
        <dbReference type="ARBA" id="ARBA00006314"/>
    </source>
</evidence>
<sequence>MVSLDHDSTRQGGVFFDGEGGPSSAEFQNDDEELIPSNGLASEESPKFRPIRAIWAAIIQMIILVAHEVISLLMPYTILKQTQDPQQKKQSQSFIIIIYLQTSVWLLLLMFERYLHFAHRRSMRHGYLQFYRKTQKLKRAPLYLVSIGNAAILVLSGLFMDNSTATNLWPVMYVQIIVTLEVILALASLLRYTVLVYHFNQRRALPDVEQEEFNASITQPSTTIPDIGYRDMGYLENLLERQADMIHYLKLHTAYLSKKILRLTKLTHPSGGNSLNSMQA</sequence>
<reference evidence="9" key="2">
    <citation type="submission" date="2021-01" db="UniProtKB">
        <authorList>
            <consortium name="EnsemblMetazoa"/>
        </authorList>
    </citation>
    <scope>IDENTIFICATION</scope>
</reference>
<keyword evidence="5 8" id="KW-1133">Transmembrane helix</keyword>
<feature type="transmembrane region" description="Helical" evidence="8">
    <location>
        <begin position="172"/>
        <end position="194"/>
    </location>
</feature>
<dbReference type="RefSeq" id="XP_030834137.1">
    <property type="nucleotide sequence ID" value="XM_030978277.1"/>
</dbReference>
<feature type="transmembrane region" description="Helical" evidence="8">
    <location>
        <begin position="140"/>
        <end position="160"/>
    </location>
</feature>
<dbReference type="KEGG" id="spu:100893616"/>
<feature type="transmembrane region" description="Helical" evidence="8">
    <location>
        <begin position="53"/>
        <end position="74"/>
    </location>
</feature>
<keyword evidence="4 8" id="KW-0812">Transmembrane</keyword>
<dbReference type="Pfam" id="PF14802">
    <property type="entry name" value="TMEM192"/>
    <property type="match status" value="1"/>
</dbReference>
<dbReference type="AlphaFoldDB" id="A0A7M7NBR0"/>
<evidence type="ECO:0000256" key="6">
    <source>
        <dbReference type="ARBA" id="ARBA00023136"/>
    </source>
</evidence>
<keyword evidence="6 8" id="KW-0472">Membrane</keyword>
<evidence type="ECO:0000256" key="8">
    <source>
        <dbReference type="SAM" id="Phobius"/>
    </source>
</evidence>
<dbReference type="FunCoup" id="A0A7M7NBR0">
    <property type="interactions" value="457"/>
</dbReference>
<dbReference type="OMA" id="HGCYIDK"/>
<feature type="transmembrane region" description="Helical" evidence="8">
    <location>
        <begin position="94"/>
        <end position="115"/>
    </location>
</feature>
<dbReference type="EnsemblMetazoa" id="XM_030978277">
    <property type="protein sequence ID" value="XP_030834137"/>
    <property type="gene ID" value="LOC100893616"/>
</dbReference>
<proteinExistence type="inferred from homology"/>
<accession>A0A7M7NBR0</accession>
<evidence type="ECO:0000256" key="7">
    <source>
        <dbReference type="SAM" id="MobiDB-lite"/>
    </source>
</evidence>
<protein>
    <recommendedName>
        <fullName evidence="3">Transmembrane protein 192</fullName>
    </recommendedName>
</protein>
<comment type="subcellular location">
    <subcellularLocation>
        <location evidence="1">Membrane</location>
        <topology evidence="1">Multi-pass membrane protein</topology>
    </subcellularLocation>
</comment>
<name>A0A7M7NBR0_STRPU</name>
<dbReference type="PANTHER" id="PTHR31592">
    <property type="entry name" value="TRANSMEMBRANE PROTEIN 192"/>
    <property type="match status" value="1"/>
</dbReference>